<evidence type="ECO:0000313" key="12">
    <source>
        <dbReference type="Proteomes" id="UP001059546"/>
    </source>
</evidence>
<evidence type="ECO:0000256" key="1">
    <source>
        <dbReference type="ARBA" id="ARBA00004123"/>
    </source>
</evidence>
<keyword evidence="4" id="KW-0132">Cell division</keyword>
<keyword evidence="6" id="KW-0539">Nucleus</keyword>
<feature type="coiled-coil region" evidence="8">
    <location>
        <begin position="15"/>
        <end position="65"/>
    </location>
</feature>
<accession>A0A9Q9CB36</accession>
<feature type="region of interest" description="Disordered" evidence="9">
    <location>
        <begin position="65"/>
        <end position="101"/>
    </location>
</feature>
<feature type="compositionally biased region" description="Basic and acidic residues" evidence="9">
    <location>
        <begin position="65"/>
        <end position="91"/>
    </location>
</feature>
<protein>
    <recommendedName>
        <fullName evidence="3">Spindle assembly checkpoint component MAD1</fullName>
    </recommendedName>
</protein>
<organism evidence="10 12">
    <name type="scientific">Encephalitozoon hellem</name>
    <name type="common">Microsporidian parasite</name>
    <dbReference type="NCBI Taxonomy" id="27973"/>
    <lineage>
        <taxon>Eukaryota</taxon>
        <taxon>Fungi</taxon>
        <taxon>Fungi incertae sedis</taxon>
        <taxon>Microsporidia</taxon>
        <taxon>Unikaryonidae</taxon>
        <taxon>Encephalitozoon</taxon>
    </lineage>
</organism>
<gene>
    <name evidence="10" type="ORF">GPU96_02g03310</name>
    <name evidence="11" type="ORF">PFJ87_02g01130</name>
</gene>
<dbReference type="Pfam" id="PF05557">
    <property type="entry name" value="MAD"/>
    <property type="match status" value="1"/>
</dbReference>
<dbReference type="GO" id="GO:0051315">
    <property type="term" value="P:attachment of mitotic spindle microtubules to kinetochore"/>
    <property type="evidence" value="ECO:0007669"/>
    <property type="project" value="TreeGrafter"/>
</dbReference>
<evidence type="ECO:0000256" key="5">
    <source>
        <dbReference type="ARBA" id="ARBA00022776"/>
    </source>
</evidence>
<evidence type="ECO:0000256" key="3">
    <source>
        <dbReference type="ARBA" id="ARBA00022019"/>
    </source>
</evidence>
<keyword evidence="8" id="KW-0175">Coiled coil</keyword>
<evidence type="ECO:0000313" key="11">
    <source>
        <dbReference type="EMBL" id="WEL38074.1"/>
    </source>
</evidence>
<reference evidence="10" key="1">
    <citation type="submission" date="2021-05" db="EMBL/GenBank/DDBJ databases">
        <title>Encephalitozoon hellem ATCC 50604 Complete Genome.</title>
        <authorList>
            <person name="Mascarenhas dos Santos A.C."/>
            <person name="Julian A.T."/>
            <person name="Pombert J.-F."/>
        </authorList>
    </citation>
    <scope>NUCLEOTIDE SEQUENCE</scope>
    <source>
        <strain evidence="10">ATCC 50604</strain>
    </source>
</reference>
<dbReference type="Gene3D" id="3.30.457.60">
    <property type="match status" value="1"/>
</dbReference>
<evidence type="ECO:0000313" key="13">
    <source>
        <dbReference type="Proteomes" id="UP001217963"/>
    </source>
</evidence>
<dbReference type="GO" id="GO:0007094">
    <property type="term" value="P:mitotic spindle assembly checkpoint signaling"/>
    <property type="evidence" value="ECO:0007669"/>
    <property type="project" value="InterPro"/>
</dbReference>
<evidence type="ECO:0000313" key="10">
    <source>
        <dbReference type="EMBL" id="UTX42618.1"/>
    </source>
</evidence>
<keyword evidence="13" id="KW-1185">Reference proteome</keyword>
<keyword evidence="7" id="KW-0131">Cell cycle</keyword>
<sequence>MEELYRKFAETLKENTALRHQIIDLQSALAAKEQELSMARESSGASQYLKKIESLEQENKRLRSIAGKDDHKSHEEENLNPKVSVGREKAEGSIQAGGERSPNDELRQYLRTIREYVTGLTGYKMEFRDGEIVFHSLYAFDSEDVFIFRYKSGSMELVNNEFAASWASEIQNYLIAGKSIPAFLAAVTLELFNKKTFG</sequence>
<evidence type="ECO:0000256" key="9">
    <source>
        <dbReference type="SAM" id="MobiDB-lite"/>
    </source>
</evidence>
<keyword evidence="5" id="KW-0498">Mitosis</keyword>
<evidence type="ECO:0000256" key="2">
    <source>
        <dbReference type="ARBA" id="ARBA00008029"/>
    </source>
</evidence>
<dbReference type="OrthoDB" id="331602at2759"/>
<evidence type="ECO:0000256" key="7">
    <source>
        <dbReference type="ARBA" id="ARBA00023306"/>
    </source>
</evidence>
<evidence type="ECO:0000256" key="8">
    <source>
        <dbReference type="SAM" id="Coils"/>
    </source>
</evidence>
<comment type="subcellular location">
    <subcellularLocation>
        <location evidence="1">Nucleus</location>
    </subcellularLocation>
</comment>
<dbReference type="Proteomes" id="UP001217963">
    <property type="component" value="Chromosome II"/>
</dbReference>
<dbReference type="InterPro" id="IPR008672">
    <property type="entry name" value="Mad1"/>
</dbReference>
<proteinExistence type="inferred from homology"/>
<dbReference type="PANTHER" id="PTHR23168">
    <property type="entry name" value="MITOTIC SPINDLE ASSEMBLY CHECKPOINT PROTEIN MAD1 MITOTIC ARREST DEFICIENT-LIKE PROTEIN 1"/>
    <property type="match status" value="1"/>
</dbReference>
<dbReference type="GO" id="GO:0005635">
    <property type="term" value="C:nuclear envelope"/>
    <property type="evidence" value="ECO:0007669"/>
    <property type="project" value="TreeGrafter"/>
</dbReference>
<dbReference type="EMBL" id="CP119063">
    <property type="protein sequence ID" value="WEL38074.1"/>
    <property type="molecule type" value="Genomic_DNA"/>
</dbReference>
<evidence type="ECO:0000256" key="6">
    <source>
        <dbReference type="ARBA" id="ARBA00023242"/>
    </source>
</evidence>
<name>A0A9Q9CB36_ENCHE</name>
<comment type="similarity">
    <text evidence="2">Belongs to the MAD1 family.</text>
</comment>
<dbReference type="GO" id="GO:0051301">
    <property type="term" value="P:cell division"/>
    <property type="evidence" value="ECO:0007669"/>
    <property type="project" value="UniProtKB-KW"/>
</dbReference>
<dbReference type="EMBL" id="CP075148">
    <property type="protein sequence ID" value="UTX42618.1"/>
    <property type="molecule type" value="Genomic_DNA"/>
</dbReference>
<reference evidence="11 13" key="2">
    <citation type="submission" date="2023-02" db="EMBL/GenBank/DDBJ databases">
        <title>Encephalitozoon hellem ATCC 50451 complete genome.</title>
        <authorList>
            <person name="Mascarenhas dos Santos A.C."/>
            <person name="Julian A.T."/>
            <person name="Pombert J.-F."/>
        </authorList>
    </citation>
    <scope>NUCLEOTIDE SEQUENCE [LARGE SCALE GENOMIC DNA]</scope>
    <source>
        <strain evidence="11 13">ATCC 50451</strain>
    </source>
</reference>
<dbReference type="Proteomes" id="UP001059546">
    <property type="component" value="Chromosome II"/>
</dbReference>
<dbReference type="GO" id="GO:0072686">
    <property type="term" value="C:mitotic spindle"/>
    <property type="evidence" value="ECO:0007669"/>
    <property type="project" value="TreeGrafter"/>
</dbReference>
<dbReference type="GO" id="GO:0000776">
    <property type="term" value="C:kinetochore"/>
    <property type="evidence" value="ECO:0007669"/>
    <property type="project" value="TreeGrafter"/>
</dbReference>
<dbReference type="PANTHER" id="PTHR23168:SF0">
    <property type="entry name" value="MITOTIC SPINDLE ASSEMBLY CHECKPOINT PROTEIN MAD1"/>
    <property type="match status" value="1"/>
</dbReference>
<dbReference type="AlphaFoldDB" id="A0A9Q9CB36"/>
<evidence type="ECO:0000256" key="4">
    <source>
        <dbReference type="ARBA" id="ARBA00022618"/>
    </source>
</evidence>